<dbReference type="GO" id="GO:0008270">
    <property type="term" value="F:zinc ion binding"/>
    <property type="evidence" value="ECO:0007669"/>
    <property type="project" value="UniProtKB-KW"/>
</dbReference>
<dbReference type="Gene3D" id="3.30.1330.20">
    <property type="entry name" value="Tubulin/FtsZ, C-terminal domain"/>
    <property type="match status" value="1"/>
</dbReference>
<organism evidence="8 9">
    <name type="scientific">Ignavibacterium album (strain DSM 19864 / JCM 16511 / NBRC 101810 / Mat9-16)</name>
    <dbReference type="NCBI Taxonomy" id="945713"/>
    <lineage>
        <taxon>Bacteria</taxon>
        <taxon>Pseudomonadati</taxon>
        <taxon>Ignavibacteriota</taxon>
        <taxon>Ignavibacteria</taxon>
        <taxon>Ignavibacteriales</taxon>
        <taxon>Ignavibacteriaceae</taxon>
        <taxon>Ignavibacterium</taxon>
    </lineage>
</organism>
<dbReference type="InterPro" id="IPR000962">
    <property type="entry name" value="Znf_DskA_TraR"/>
</dbReference>
<keyword evidence="4" id="KW-0862">Zinc</keyword>
<accession>I0ANH5</accession>
<gene>
    <name evidence="8" type="primary">fmdE</name>
    <name evidence="8" type="ordered locus">IALB_2829</name>
</gene>
<protein>
    <submittedName>
        <fullName evidence="8">Formylmethanofuran dehydrogenase subunit E</fullName>
    </submittedName>
</protein>
<dbReference type="InterPro" id="IPR037103">
    <property type="entry name" value="Tubulin/FtsZ-like_C"/>
</dbReference>
<dbReference type="KEGG" id="ial:IALB_2829"/>
<evidence type="ECO:0000313" key="8">
    <source>
        <dbReference type="EMBL" id="AFH50532.1"/>
    </source>
</evidence>
<dbReference type="STRING" id="945713.IALB_2829"/>
<dbReference type="InterPro" id="IPR023288">
    <property type="entry name" value="Pa2218-like_dom_sf"/>
</dbReference>
<feature type="domain" description="Formylmethanofuran dehydrogenase subunit E" evidence="7">
    <location>
        <begin position="14"/>
        <end position="151"/>
    </location>
</feature>
<dbReference type="Gene3D" id="1.10.3320.10">
    <property type="entry name" value="pa2218 like domain"/>
    <property type="match status" value="1"/>
</dbReference>
<dbReference type="OrthoDB" id="9804309at2"/>
<dbReference type="Pfam" id="PF01258">
    <property type="entry name" value="zf-dskA_traR"/>
    <property type="match status" value="1"/>
</dbReference>
<evidence type="ECO:0000256" key="3">
    <source>
        <dbReference type="ARBA" id="ARBA00022771"/>
    </source>
</evidence>
<proteinExistence type="predicted"/>
<keyword evidence="1" id="KW-0479">Metal-binding</keyword>
<keyword evidence="9" id="KW-1185">Reference proteome</keyword>
<dbReference type="PANTHER" id="PTHR39418">
    <property type="entry name" value="DEHYDROGENASE-RELATED"/>
    <property type="match status" value="1"/>
</dbReference>
<dbReference type="GO" id="GO:0005525">
    <property type="term" value="F:GTP binding"/>
    <property type="evidence" value="ECO:0007669"/>
    <property type="project" value="UniProtKB-KW"/>
</dbReference>
<dbReference type="RefSeq" id="WP_014561671.1">
    <property type="nucleotide sequence ID" value="NC_017464.1"/>
</dbReference>
<dbReference type="HOGENOM" id="CLU_087508_0_0_10"/>
<dbReference type="eggNOG" id="COG2191">
    <property type="taxonomic scope" value="Bacteria"/>
</dbReference>
<name>I0ANH5_IGNAJ</name>
<dbReference type="AlphaFoldDB" id="I0ANH5"/>
<evidence type="ECO:0000259" key="6">
    <source>
        <dbReference type="Pfam" id="PF01258"/>
    </source>
</evidence>
<dbReference type="InterPro" id="IPR003814">
    <property type="entry name" value="FmdEsu_dom"/>
</dbReference>
<dbReference type="Proteomes" id="UP000007394">
    <property type="component" value="Chromosome"/>
</dbReference>
<evidence type="ECO:0000259" key="7">
    <source>
        <dbReference type="Pfam" id="PF02663"/>
    </source>
</evidence>
<evidence type="ECO:0000256" key="2">
    <source>
        <dbReference type="ARBA" id="ARBA00022741"/>
    </source>
</evidence>
<dbReference type="PANTHER" id="PTHR39418:SF1">
    <property type="entry name" value="DEHYDROGENASE"/>
    <property type="match status" value="1"/>
</dbReference>
<dbReference type="Pfam" id="PF02663">
    <property type="entry name" value="FmdE"/>
    <property type="match status" value="1"/>
</dbReference>
<reference evidence="8 9" key="1">
    <citation type="journal article" date="2012" name="Front. Microbiol.">
        <title>Complete genome of Ignavibacterium album, a metabolically versatile, flagellated, facultative anaerobe from the phylum Chlorobi.</title>
        <authorList>
            <person name="Liu Z."/>
            <person name="Frigaard N.-U."/>
            <person name="Vogl K."/>
            <person name="Iino T."/>
            <person name="Ohkuma M."/>
            <person name="Overmann J."/>
            <person name="Bryant D.A."/>
        </authorList>
    </citation>
    <scope>NUCLEOTIDE SEQUENCE [LARGE SCALE GENOMIC DNA]</scope>
    <source>
        <strain evidence="9">DSM 19864 / JCM 16511 / NBRC 101810 / Mat9-16</strain>
    </source>
</reference>
<dbReference type="InterPro" id="IPR053194">
    <property type="entry name" value="tRNA_methyltr_O"/>
</dbReference>
<sequence length="200" mass="22073">MTNPQEWLEFGQKFHGHKCPAMPMGLRVGAAAMNKLGVDRAKDGQILAFVDLGEDHCATCYADGLQVIMGTTFGKGNIKKTHKGKWAVTVVDKATGKAVRVTPKAEAMLANKQTDFFKEYREKGIPASKVPNEVVDPLINKVMNAPEEMLVNISEVFDYKLEPKKDSFNGFVCEECGEMTVEEYGRIKNGKHVCIDCAAK</sequence>
<evidence type="ECO:0000256" key="5">
    <source>
        <dbReference type="ARBA" id="ARBA00023134"/>
    </source>
</evidence>
<dbReference type="SUPFAM" id="SSF143555">
    <property type="entry name" value="FwdE-like"/>
    <property type="match status" value="1"/>
</dbReference>
<keyword evidence="2" id="KW-0547">Nucleotide-binding</keyword>
<keyword evidence="5" id="KW-0342">GTP-binding</keyword>
<evidence type="ECO:0000256" key="4">
    <source>
        <dbReference type="ARBA" id="ARBA00022833"/>
    </source>
</evidence>
<evidence type="ECO:0000313" key="9">
    <source>
        <dbReference type="Proteomes" id="UP000007394"/>
    </source>
</evidence>
<dbReference type="EMBL" id="CP003418">
    <property type="protein sequence ID" value="AFH50532.1"/>
    <property type="molecule type" value="Genomic_DNA"/>
</dbReference>
<feature type="domain" description="Zinc finger DksA/TraR C4-type" evidence="6">
    <location>
        <begin position="171"/>
        <end position="200"/>
    </location>
</feature>
<keyword evidence="3" id="KW-0863">Zinc-finger</keyword>
<evidence type="ECO:0000256" key="1">
    <source>
        <dbReference type="ARBA" id="ARBA00022723"/>
    </source>
</evidence>